<dbReference type="InterPro" id="IPR001841">
    <property type="entry name" value="Znf_RING"/>
</dbReference>
<proteinExistence type="predicted"/>
<dbReference type="PROSITE" id="PS50089">
    <property type="entry name" value="ZF_RING_2"/>
    <property type="match status" value="1"/>
</dbReference>
<keyword evidence="1" id="KW-0479">Metal-binding</keyword>
<reference evidence="5" key="2">
    <citation type="submission" date="2020-04" db="EMBL/GenBank/DDBJ databases">
        <authorList>
            <consortium name="NCBI Genome Project"/>
        </authorList>
    </citation>
    <scope>NUCLEOTIDE SEQUENCE</scope>
    <source>
        <strain evidence="5">CBS 304.34</strain>
    </source>
</reference>
<sequence>MSVRIPTGSRAFIADHLTNLDPNSPAMIEDCPICTEDISVNHLAAQVTGIANCHHVFGRQCLIDWLRSDNHNNNKCPMRRTRLFRCRRQPRAEQPGQGQRRIAYRDADTMTTAQSERRLRIYMASRRRWRARR</sequence>
<name>A0A6A6YQA8_9PEZI</name>
<dbReference type="GeneID" id="54468201"/>
<evidence type="ECO:0000256" key="1">
    <source>
        <dbReference type="PROSITE-ProRule" id="PRU00175"/>
    </source>
</evidence>
<evidence type="ECO:0000313" key="5">
    <source>
        <dbReference type="RefSeq" id="XP_033577663.1"/>
    </source>
</evidence>
<dbReference type="EMBL" id="MU003699">
    <property type="protein sequence ID" value="KAF2810699.1"/>
    <property type="molecule type" value="Genomic_DNA"/>
</dbReference>
<dbReference type="OrthoDB" id="8062037at2759"/>
<dbReference type="SUPFAM" id="SSF57850">
    <property type="entry name" value="RING/U-box"/>
    <property type="match status" value="1"/>
</dbReference>
<feature type="domain" description="RING-type" evidence="2">
    <location>
        <begin position="31"/>
        <end position="80"/>
    </location>
</feature>
<dbReference type="Pfam" id="PF13639">
    <property type="entry name" value="zf-RING_2"/>
    <property type="match status" value="1"/>
</dbReference>
<organism evidence="3">
    <name type="scientific">Mytilinidion resinicola</name>
    <dbReference type="NCBI Taxonomy" id="574789"/>
    <lineage>
        <taxon>Eukaryota</taxon>
        <taxon>Fungi</taxon>
        <taxon>Dikarya</taxon>
        <taxon>Ascomycota</taxon>
        <taxon>Pezizomycotina</taxon>
        <taxon>Dothideomycetes</taxon>
        <taxon>Pleosporomycetidae</taxon>
        <taxon>Mytilinidiales</taxon>
        <taxon>Mytilinidiaceae</taxon>
        <taxon>Mytilinidion</taxon>
    </lineage>
</organism>
<dbReference type="Proteomes" id="UP000504636">
    <property type="component" value="Unplaced"/>
</dbReference>
<dbReference type="GO" id="GO:0008270">
    <property type="term" value="F:zinc ion binding"/>
    <property type="evidence" value="ECO:0007669"/>
    <property type="project" value="UniProtKB-KW"/>
</dbReference>
<evidence type="ECO:0000313" key="3">
    <source>
        <dbReference type="EMBL" id="KAF2810699.1"/>
    </source>
</evidence>
<dbReference type="Gene3D" id="3.30.40.10">
    <property type="entry name" value="Zinc/RING finger domain, C3HC4 (zinc finger)"/>
    <property type="match status" value="1"/>
</dbReference>
<accession>A0A6A6YQA8</accession>
<dbReference type="RefSeq" id="XP_033577663.1">
    <property type="nucleotide sequence ID" value="XM_033727308.1"/>
</dbReference>
<reference evidence="5" key="3">
    <citation type="submission" date="2025-04" db="UniProtKB">
        <authorList>
            <consortium name="RefSeq"/>
        </authorList>
    </citation>
    <scope>IDENTIFICATION</scope>
    <source>
        <strain evidence="5">CBS 304.34</strain>
    </source>
</reference>
<reference evidence="3 5" key="1">
    <citation type="journal article" date="2020" name="Stud. Mycol.">
        <title>101 Dothideomycetes genomes: a test case for predicting lifestyles and emergence of pathogens.</title>
        <authorList>
            <person name="Haridas S."/>
            <person name="Albert R."/>
            <person name="Binder M."/>
            <person name="Bloem J."/>
            <person name="Labutti K."/>
            <person name="Salamov A."/>
            <person name="Andreopoulos B."/>
            <person name="Baker S."/>
            <person name="Barry K."/>
            <person name="Bills G."/>
            <person name="Bluhm B."/>
            <person name="Cannon C."/>
            <person name="Castanera R."/>
            <person name="Culley D."/>
            <person name="Daum C."/>
            <person name="Ezra D."/>
            <person name="Gonzalez J."/>
            <person name="Henrissat B."/>
            <person name="Kuo A."/>
            <person name="Liang C."/>
            <person name="Lipzen A."/>
            <person name="Lutzoni F."/>
            <person name="Magnuson J."/>
            <person name="Mondo S."/>
            <person name="Nolan M."/>
            <person name="Ohm R."/>
            <person name="Pangilinan J."/>
            <person name="Park H.-J."/>
            <person name="Ramirez L."/>
            <person name="Alfaro M."/>
            <person name="Sun H."/>
            <person name="Tritt A."/>
            <person name="Yoshinaga Y."/>
            <person name="Zwiers L.-H."/>
            <person name="Turgeon B."/>
            <person name="Goodwin S."/>
            <person name="Spatafora J."/>
            <person name="Crous P."/>
            <person name="Grigoriev I."/>
        </authorList>
    </citation>
    <scope>NUCLEOTIDE SEQUENCE</scope>
    <source>
        <strain evidence="3 5">CBS 304.34</strain>
    </source>
</reference>
<evidence type="ECO:0000259" key="2">
    <source>
        <dbReference type="PROSITE" id="PS50089"/>
    </source>
</evidence>
<evidence type="ECO:0000313" key="4">
    <source>
        <dbReference type="Proteomes" id="UP000504636"/>
    </source>
</evidence>
<keyword evidence="1" id="KW-0862">Zinc</keyword>
<dbReference type="InterPro" id="IPR013083">
    <property type="entry name" value="Znf_RING/FYVE/PHD"/>
</dbReference>
<protein>
    <recommendedName>
        <fullName evidence="2">RING-type domain-containing protein</fullName>
    </recommendedName>
</protein>
<keyword evidence="4" id="KW-1185">Reference proteome</keyword>
<keyword evidence="1" id="KW-0863">Zinc-finger</keyword>
<gene>
    <name evidence="3 5" type="ORF">BDZ99DRAFT_561031</name>
</gene>
<dbReference type="AlphaFoldDB" id="A0A6A6YQA8"/>